<reference evidence="10 11" key="1">
    <citation type="submission" date="2016-10" db="EMBL/GenBank/DDBJ databases">
        <authorList>
            <person name="de Groot N.N."/>
        </authorList>
    </citation>
    <scope>NUCLEOTIDE SEQUENCE [LARGE SCALE GENOMIC DNA]</scope>
    <source>
        <strain evidence="10 11">CGMCC 1.9157</strain>
    </source>
</reference>
<comment type="cofactor">
    <cofactor evidence="1 7 8">
        <name>pyridoxal 5'-phosphate</name>
        <dbReference type="ChEBI" id="CHEBI:597326"/>
    </cofactor>
</comment>
<gene>
    <name evidence="10" type="ORF">SAMN04488056_102333</name>
</gene>
<feature type="modified residue" description="N6-(pyridoxal phosphate)lysine" evidence="7">
    <location>
        <position position="282"/>
    </location>
</feature>
<evidence type="ECO:0000313" key="10">
    <source>
        <dbReference type="EMBL" id="SFN89844.1"/>
    </source>
</evidence>
<dbReference type="Gene3D" id="3.90.1150.160">
    <property type="match status" value="1"/>
</dbReference>
<evidence type="ECO:0000256" key="7">
    <source>
        <dbReference type="PIRSR" id="PIRSR602129-50"/>
    </source>
</evidence>
<accession>A0A1I5CSC8</accession>
<dbReference type="GO" id="GO:0006538">
    <property type="term" value="P:L-glutamate catabolic process"/>
    <property type="evidence" value="ECO:0007669"/>
    <property type="project" value="TreeGrafter"/>
</dbReference>
<dbReference type="GO" id="GO:0005829">
    <property type="term" value="C:cytosol"/>
    <property type="evidence" value="ECO:0007669"/>
    <property type="project" value="TreeGrafter"/>
</dbReference>
<comment type="similarity">
    <text evidence="2 8">Belongs to the group II decarboxylase family.</text>
</comment>
<dbReference type="NCBIfam" id="TIGR01788">
    <property type="entry name" value="Glu-decarb-GAD"/>
    <property type="match status" value="1"/>
</dbReference>
<comment type="catalytic activity">
    <reaction evidence="6 9">
        <text>L-glutamate + H(+) = 4-aminobutanoate + CO2</text>
        <dbReference type="Rhea" id="RHEA:17785"/>
        <dbReference type="ChEBI" id="CHEBI:15378"/>
        <dbReference type="ChEBI" id="CHEBI:16526"/>
        <dbReference type="ChEBI" id="CHEBI:29985"/>
        <dbReference type="ChEBI" id="CHEBI:59888"/>
        <dbReference type="EC" id="4.1.1.15"/>
    </reaction>
</comment>
<proteinExistence type="inferred from homology"/>
<dbReference type="Proteomes" id="UP000199236">
    <property type="component" value="Unassembled WGS sequence"/>
</dbReference>
<dbReference type="GO" id="GO:0030170">
    <property type="term" value="F:pyridoxal phosphate binding"/>
    <property type="evidence" value="ECO:0007669"/>
    <property type="project" value="InterPro"/>
</dbReference>
<name>A0A1I5CSC8_9HYPH</name>
<evidence type="ECO:0000256" key="4">
    <source>
        <dbReference type="ARBA" id="ARBA00022898"/>
    </source>
</evidence>
<keyword evidence="11" id="KW-1185">Reference proteome</keyword>
<dbReference type="STRING" id="655353.SAMN04488056_102333"/>
<dbReference type="EMBL" id="FOVR01000002">
    <property type="protein sequence ID" value="SFN89844.1"/>
    <property type="molecule type" value="Genomic_DNA"/>
</dbReference>
<dbReference type="SUPFAM" id="SSF53383">
    <property type="entry name" value="PLP-dependent transferases"/>
    <property type="match status" value="1"/>
</dbReference>
<protein>
    <recommendedName>
        <fullName evidence="3 9">Glutamate decarboxylase</fullName>
        <ecNumber evidence="3 9">4.1.1.15</ecNumber>
    </recommendedName>
</protein>
<evidence type="ECO:0000256" key="3">
    <source>
        <dbReference type="ARBA" id="ARBA00012421"/>
    </source>
</evidence>
<dbReference type="AlphaFoldDB" id="A0A1I5CSC8"/>
<evidence type="ECO:0000256" key="6">
    <source>
        <dbReference type="ARBA" id="ARBA00048868"/>
    </source>
</evidence>
<sequence length="458" mass="50885">MHPRTIDVLVFSITYQSIFKVRNVERWMMPMQEEFVSCLSDFGMAPAKAYQQISLELEGDGDPYMDLGSFTAVRMEPEADRLICDHLGKNLANQNEYGETTHIHKRLVQTIADLLGAPNVEHAAGCSTSGSSEACAIAMLMHKLIWQASASRSQLQRAPNIVLGRNAHLVWRKFALYLGVEVREASFKRINRYPLQNVVDLVDENTICVVAVMGSTFSGFCDPIEKINDALMKLNARNGWNVGIHVDGAIGGFILPFLEDPAKPVWDFALPLVRSINLSGHKFGLVYPGLGWLILRDQSIIPDAMNMTASYLTGNTQSYAISFSRSSSLVVAQYFNFLHFGRAGYGAIIERCMKNARYVAASLEAMGCFDIISTLSLPVITFSLKSGSALTEEALCRDLGERGWMLPHFAMPQNIGCNAMRIVIREDMTRNRLDALLDDVADILSKQVRCIPPLKHAI</sequence>
<keyword evidence="4 7" id="KW-0663">Pyridoxal phosphate</keyword>
<evidence type="ECO:0000256" key="8">
    <source>
        <dbReference type="RuleBase" id="RU000382"/>
    </source>
</evidence>
<dbReference type="GO" id="GO:0004351">
    <property type="term" value="F:glutamate decarboxylase activity"/>
    <property type="evidence" value="ECO:0007669"/>
    <property type="project" value="UniProtKB-EC"/>
</dbReference>
<dbReference type="Gene3D" id="3.40.640.10">
    <property type="entry name" value="Type I PLP-dependent aspartate aminotransferase-like (Major domain)"/>
    <property type="match status" value="1"/>
</dbReference>
<dbReference type="InterPro" id="IPR010107">
    <property type="entry name" value="Glutamate_decarboxylase"/>
</dbReference>
<evidence type="ECO:0000256" key="1">
    <source>
        <dbReference type="ARBA" id="ARBA00001933"/>
    </source>
</evidence>
<dbReference type="InterPro" id="IPR015421">
    <property type="entry name" value="PyrdxlP-dep_Trfase_major"/>
</dbReference>
<evidence type="ECO:0000313" key="11">
    <source>
        <dbReference type="Proteomes" id="UP000199236"/>
    </source>
</evidence>
<keyword evidence="9" id="KW-0210">Decarboxylase</keyword>
<evidence type="ECO:0000256" key="2">
    <source>
        <dbReference type="ARBA" id="ARBA00009533"/>
    </source>
</evidence>
<dbReference type="InterPro" id="IPR002129">
    <property type="entry name" value="PyrdxlP-dep_de-COase"/>
</dbReference>
<dbReference type="Pfam" id="PF00282">
    <property type="entry name" value="Pyridoxal_deC"/>
    <property type="match status" value="1"/>
</dbReference>
<dbReference type="InterPro" id="IPR015424">
    <property type="entry name" value="PyrdxlP-dep_Trfase"/>
</dbReference>
<evidence type="ECO:0000256" key="5">
    <source>
        <dbReference type="ARBA" id="ARBA00023239"/>
    </source>
</evidence>
<evidence type="ECO:0000256" key="9">
    <source>
        <dbReference type="RuleBase" id="RU361171"/>
    </source>
</evidence>
<dbReference type="OrthoDB" id="9803665at2"/>
<dbReference type="PANTHER" id="PTHR43321:SF3">
    <property type="entry name" value="GLUTAMATE DECARBOXYLASE"/>
    <property type="match status" value="1"/>
</dbReference>
<organism evidence="10 11">
    <name type="scientific">Cohaesibacter marisflavi</name>
    <dbReference type="NCBI Taxonomy" id="655353"/>
    <lineage>
        <taxon>Bacteria</taxon>
        <taxon>Pseudomonadati</taxon>
        <taxon>Pseudomonadota</taxon>
        <taxon>Alphaproteobacteria</taxon>
        <taxon>Hyphomicrobiales</taxon>
        <taxon>Cohaesibacteraceae</taxon>
    </lineage>
</organism>
<keyword evidence="5 8" id="KW-0456">Lyase</keyword>
<dbReference type="EC" id="4.1.1.15" evidence="3 9"/>
<dbReference type="PANTHER" id="PTHR43321">
    <property type="entry name" value="GLUTAMATE DECARBOXYLASE"/>
    <property type="match status" value="1"/>
</dbReference>